<gene>
    <name evidence="13" type="ordered locus">Astex_3281</name>
</gene>
<feature type="region of interest" description="Disordered" evidence="9">
    <location>
        <begin position="225"/>
        <end position="265"/>
    </location>
</feature>
<keyword evidence="4 7" id="KW-0812">Transmembrane</keyword>
<keyword evidence="5 7" id="KW-0472">Membrane</keyword>
<dbReference type="PANTHER" id="PTHR40980:SF3">
    <property type="entry name" value="TONB-DEPENDENT RECEPTOR-LIKE BETA-BARREL DOMAIN-CONTAINING PROTEIN"/>
    <property type="match status" value="1"/>
</dbReference>
<dbReference type="PROSITE" id="PS52016">
    <property type="entry name" value="TONB_DEPENDENT_REC_3"/>
    <property type="match status" value="1"/>
</dbReference>
<evidence type="ECO:0000256" key="6">
    <source>
        <dbReference type="ARBA" id="ARBA00023237"/>
    </source>
</evidence>
<feature type="domain" description="TonB-dependent receptor plug" evidence="11">
    <location>
        <begin position="82"/>
        <end position="174"/>
    </location>
</feature>
<evidence type="ECO:0000313" key="13">
    <source>
        <dbReference type="EMBL" id="ADU14915.1"/>
    </source>
</evidence>
<keyword evidence="14" id="KW-1185">Reference proteome</keyword>
<evidence type="ECO:0000313" key="14">
    <source>
        <dbReference type="Proteomes" id="UP000001492"/>
    </source>
</evidence>
<reference evidence="14" key="1">
    <citation type="submission" date="2010-12" db="EMBL/GenBank/DDBJ databases">
        <title>Complete sequence of chromosome 2 of Asticcacaulis excentricus CB 48.</title>
        <authorList>
            <consortium name="US DOE Joint Genome Institute"/>
            <person name="Lucas S."/>
            <person name="Copeland A."/>
            <person name="Lapidus A."/>
            <person name="Cheng J.-F."/>
            <person name="Bruce D."/>
            <person name="Goodwin L."/>
            <person name="Pitluck S."/>
            <person name="Teshima H."/>
            <person name="Davenport K."/>
            <person name="Detter J.C."/>
            <person name="Han C."/>
            <person name="Tapia R."/>
            <person name="Land M."/>
            <person name="Hauser L."/>
            <person name="Jeffries C."/>
            <person name="Kyrpides N."/>
            <person name="Ivanova N."/>
            <person name="Ovchinnikova G."/>
            <person name="Brun Y.V."/>
            <person name="Woyke T."/>
        </authorList>
    </citation>
    <scope>NUCLEOTIDE SEQUENCE [LARGE SCALE GENOMIC DNA]</scope>
    <source>
        <strain evidence="14">ATCC 15261 / DSM 4724 / KCTC 12464 / NCIMB 9791 / VKM B-1370 / CB 48</strain>
    </source>
</reference>
<evidence type="ECO:0000259" key="12">
    <source>
        <dbReference type="Pfam" id="PF14905"/>
    </source>
</evidence>
<accession>E8RTU4</accession>
<feature type="compositionally biased region" description="Low complexity" evidence="9">
    <location>
        <begin position="235"/>
        <end position="258"/>
    </location>
</feature>
<feature type="short sequence motif" description="TonB box" evidence="8">
    <location>
        <begin position="68"/>
        <end position="74"/>
    </location>
</feature>
<keyword evidence="3 7" id="KW-1134">Transmembrane beta strand</keyword>
<evidence type="ECO:0000256" key="10">
    <source>
        <dbReference type="SAM" id="SignalP"/>
    </source>
</evidence>
<dbReference type="PROSITE" id="PS00430">
    <property type="entry name" value="TONB_DEPENDENT_REC_1"/>
    <property type="match status" value="1"/>
</dbReference>
<evidence type="ECO:0000256" key="5">
    <source>
        <dbReference type="ARBA" id="ARBA00023136"/>
    </source>
</evidence>
<name>E8RTU4_ASTEC</name>
<keyword evidence="6 7" id="KW-0998">Cell outer membrane</keyword>
<dbReference type="Pfam" id="PF14905">
    <property type="entry name" value="OMP_b-brl_3"/>
    <property type="match status" value="1"/>
</dbReference>
<evidence type="ECO:0000256" key="9">
    <source>
        <dbReference type="SAM" id="MobiDB-lite"/>
    </source>
</evidence>
<dbReference type="SUPFAM" id="SSF56935">
    <property type="entry name" value="Porins"/>
    <property type="match status" value="1"/>
</dbReference>
<evidence type="ECO:0000256" key="8">
    <source>
        <dbReference type="PROSITE-ProRule" id="PRU10143"/>
    </source>
</evidence>
<evidence type="ECO:0000256" key="7">
    <source>
        <dbReference type="PROSITE-ProRule" id="PRU01360"/>
    </source>
</evidence>
<dbReference type="HOGENOM" id="CLU_017617_0_0_5"/>
<sequence length="794" mass="86047">MKMPPHDTRYWLATSALGLMMSAPTFAQTAPATTPNPPLAQAQPTPAKPAAKPGEAAPATGTGEAVETVTVTAARPLTKIDRDVYDPKTDPDTPVSSAADALNKAPGVQVDGEGNVTLRGNSNVQVYINGKPSARTEGNFRGMTLQSMPAEDIDTVEVMTNPGAQYGAEGGAGIININLRPGRGLRPNLFVLANAGSFGRYMLALQGGAGKDLGAKGTLSFSGGLNIQHGANRGSTSSSREYIRSSGNTTTTSGGNTRSENDNYGLRGNVEYAPNQKDTFTLEGTYNQSEGRTNSKDYTEDLNAAGLLSERYDGVRNNTNEARQASARLGFNHKGDQEGETFRADLRVTTGETTQNNLADLTYQVTTSRSVVQENVELGEDSSLSLSADYTRPLWNGIFSTGFDLNSRSGLRDASQYDTNRLTGIRTLNARRTNSVVRDQDQREFYVNYQRELSEKWNVQGGLRVEETHVSLNRKVWYNPNPSGNDQAFFETSYINYHPSFAAQYLLSPKSKIRYNYSHRVSRPNIDNLNPAIIYNSERSARQGNPGLKPAETHANELRYEYNDRAKNFLFSAVYFHRVTEGIVVNRTVYIDPNNTPTDTSDDVLLTSVENGGEGVETGMDFQIDKRWGSKFSLNIQSTAKRETQPPRSSTVATVTEQDSVTGRIRARYSVTPRDTLQLTLNAPVRTLNGQGYTERPMTWQGSYSRPLNAKLTLTFTAQGQGKARTFTSNETVRSFTERDNGGTTFMVGLRFNPFGITGRSMGGRGPGGGQGGGQGGGNWGGGGGGNVNPGGGL</sequence>
<dbReference type="AlphaFoldDB" id="E8RTU4"/>
<dbReference type="EMBL" id="CP002396">
    <property type="protein sequence ID" value="ADU14915.1"/>
    <property type="molecule type" value="Genomic_DNA"/>
</dbReference>
<comment type="similarity">
    <text evidence="7">Belongs to the TonB-dependent receptor family.</text>
</comment>
<evidence type="ECO:0000256" key="2">
    <source>
        <dbReference type="ARBA" id="ARBA00022448"/>
    </source>
</evidence>
<dbReference type="InterPro" id="IPR039426">
    <property type="entry name" value="TonB-dep_rcpt-like"/>
</dbReference>
<dbReference type="OrthoDB" id="7168163at2"/>
<dbReference type="InterPro" id="IPR036942">
    <property type="entry name" value="Beta-barrel_TonB_sf"/>
</dbReference>
<evidence type="ECO:0000256" key="1">
    <source>
        <dbReference type="ARBA" id="ARBA00004571"/>
    </source>
</evidence>
<keyword evidence="2 7" id="KW-0813">Transport</keyword>
<feature type="compositionally biased region" description="Gly residues" evidence="9">
    <location>
        <begin position="761"/>
        <end position="794"/>
    </location>
</feature>
<dbReference type="eggNOG" id="COG4771">
    <property type="taxonomic scope" value="Bacteria"/>
</dbReference>
<dbReference type="InterPro" id="IPR012910">
    <property type="entry name" value="Plug_dom"/>
</dbReference>
<keyword evidence="10" id="KW-0732">Signal</keyword>
<dbReference type="PANTHER" id="PTHR40980">
    <property type="entry name" value="PLUG DOMAIN-CONTAINING PROTEIN"/>
    <property type="match status" value="1"/>
</dbReference>
<proteinExistence type="inferred from homology"/>
<evidence type="ECO:0000256" key="4">
    <source>
        <dbReference type="ARBA" id="ARBA00022692"/>
    </source>
</evidence>
<dbReference type="Pfam" id="PF07715">
    <property type="entry name" value="Plug"/>
    <property type="match status" value="1"/>
</dbReference>
<feature type="region of interest" description="Disordered" evidence="9">
    <location>
        <begin position="759"/>
        <end position="794"/>
    </location>
</feature>
<dbReference type="GO" id="GO:0009279">
    <property type="term" value="C:cell outer membrane"/>
    <property type="evidence" value="ECO:0007669"/>
    <property type="project" value="UniProtKB-SubCell"/>
</dbReference>
<dbReference type="Gene3D" id="2.40.170.20">
    <property type="entry name" value="TonB-dependent receptor, beta-barrel domain"/>
    <property type="match status" value="1"/>
</dbReference>
<feature type="region of interest" description="Disordered" evidence="9">
    <location>
        <begin position="28"/>
        <end position="70"/>
    </location>
</feature>
<feature type="chain" id="PRO_5003227027" evidence="10">
    <location>
        <begin position="28"/>
        <end position="794"/>
    </location>
</feature>
<dbReference type="STRING" id="573065.Astex_3281"/>
<dbReference type="KEGG" id="aex:Astex_3281"/>
<feature type="signal peptide" evidence="10">
    <location>
        <begin position="1"/>
        <end position="27"/>
    </location>
</feature>
<organism evidence="13 14">
    <name type="scientific">Asticcacaulis excentricus (strain ATCC 15261 / DSM 4724 / KCTC 12464 / NCIMB 9791 / VKM B-1370 / CB 48)</name>
    <dbReference type="NCBI Taxonomy" id="573065"/>
    <lineage>
        <taxon>Bacteria</taxon>
        <taxon>Pseudomonadati</taxon>
        <taxon>Pseudomonadota</taxon>
        <taxon>Alphaproteobacteria</taxon>
        <taxon>Caulobacterales</taxon>
        <taxon>Caulobacteraceae</taxon>
        <taxon>Asticcacaulis</taxon>
    </lineage>
</organism>
<keyword evidence="13" id="KW-0675">Receptor</keyword>
<dbReference type="Gene3D" id="2.170.130.10">
    <property type="entry name" value="TonB-dependent receptor, plug domain"/>
    <property type="match status" value="1"/>
</dbReference>
<dbReference type="InterPro" id="IPR010916">
    <property type="entry name" value="TonB_box_CS"/>
</dbReference>
<protein>
    <submittedName>
        <fullName evidence="13">TonB-dependent receptor plug</fullName>
    </submittedName>
</protein>
<comment type="subcellular location">
    <subcellularLocation>
        <location evidence="1 7">Cell outer membrane</location>
        <topology evidence="1 7">Multi-pass membrane protein</topology>
    </subcellularLocation>
</comment>
<dbReference type="Proteomes" id="UP000001492">
    <property type="component" value="Chromosome 2"/>
</dbReference>
<dbReference type="RefSeq" id="WP_013480732.1">
    <property type="nucleotide sequence ID" value="NC_014817.1"/>
</dbReference>
<evidence type="ECO:0000259" key="11">
    <source>
        <dbReference type="Pfam" id="PF07715"/>
    </source>
</evidence>
<evidence type="ECO:0000256" key="3">
    <source>
        <dbReference type="ARBA" id="ARBA00022452"/>
    </source>
</evidence>
<keyword evidence="8" id="KW-0798">TonB box</keyword>
<dbReference type="InterPro" id="IPR037066">
    <property type="entry name" value="Plug_dom_sf"/>
</dbReference>
<feature type="domain" description="Outer membrane protein beta-barrel" evidence="12">
    <location>
        <begin position="333"/>
        <end position="730"/>
    </location>
</feature>
<dbReference type="InterPro" id="IPR041700">
    <property type="entry name" value="OMP_b-brl_3"/>
</dbReference>